<sequence length="210" mass="24028">MRDLASDQMRNVALMAKHQLQTVHGGKQLPIIGYAYRRGMKAAMPAWYRYIALSAPQTVVLDTAYGSGSPATKADEPQADRQLNADDTYDAFHQTFADEVHRLSGRSSSELNIIDFTEDEPLQRAYRNSVDPLVLAAAFCHKHGLTAERYQTYESYYAAFQNELRRFAADTVQWRRWLEKADQARINSSFERGIHPRLAADGYFRFVTQR</sequence>
<dbReference type="HOGENOM" id="CLU_1309299_0_0_5"/>
<gene>
    <name evidence="1" type="ORF">Rleg4DRAFT_2012</name>
</gene>
<organism evidence="1 2">
    <name type="scientific">Rhizobium leguminosarum bv. trifolii WSM2297</name>
    <dbReference type="NCBI Taxonomy" id="754762"/>
    <lineage>
        <taxon>Bacteria</taxon>
        <taxon>Pseudomonadati</taxon>
        <taxon>Pseudomonadota</taxon>
        <taxon>Alphaproteobacteria</taxon>
        <taxon>Hyphomicrobiales</taxon>
        <taxon>Rhizobiaceae</taxon>
        <taxon>Rhizobium/Agrobacterium group</taxon>
        <taxon>Rhizobium</taxon>
    </lineage>
</organism>
<dbReference type="EMBL" id="JH719395">
    <property type="protein sequence ID" value="EJC80388.1"/>
    <property type="molecule type" value="Genomic_DNA"/>
</dbReference>
<protein>
    <submittedName>
        <fullName evidence="1">Uncharacterized protein</fullName>
    </submittedName>
</protein>
<reference evidence="1 2" key="1">
    <citation type="submission" date="2012-02" db="EMBL/GenBank/DDBJ databases">
        <title>Improved High-Quality Draft Sequence of Rhizobium leguminosarum bv. trifolii WSM2297.</title>
        <authorList>
            <consortium name="US DOE Joint Genome Institute"/>
            <person name="Lucas S."/>
            <person name="Han J."/>
            <person name="Lapidus A."/>
            <person name="Cheng J.-F."/>
            <person name="Goodwin L."/>
            <person name="Pitluck S."/>
            <person name="Peters L."/>
            <person name="Ovchinnikova G."/>
            <person name="Zhang X."/>
            <person name="Detter J.C."/>
            <person name="Han C."/>
            <person name="Tapia R."/>
            <person name="Land M."/>
            <person name="Hauser L."/>
            <person name="Kyrpides N."/>
            <person name="Ivanova N."/>
            <person name="Pagani I."/>
            <person name="Brau L."/>
            <person name="Yates R."/>
            <person name="O'Hara G."/>
            <person name="Rui T."/>
            <person name="Howieson J."/>
            <person name="Reeve W."/>
            <person name="Woyke T."/>
        </authorList>
    </citation>
    <scope>NUCLEOTIDE SEQUENCE [LARGE SCALE GENOMIC DNA]</scope>
    <source>
        <strain evidence="1 2">WSM2297</strain>
    </source>
</reference>
<proteinExistence type="predicted"/>
<accession>J0W5E3</accession>
<evidence type="ECO:0000313" key="1">
    <source>
        <dbReference type="EMBL" id="EJC80388.1"/>
    </source>
</evidence>
<evidence type="ECO:0000313" key="2">
    <source>
        <dbReference type="Proteomes" id="UP000005732"/>
    </source>
</evidence>
<dbReference type="AlphaFoldDB" id="J0W5E3"/>
<name>J0W5E3_RHILT</name>
<dbReference type="Proteomes" id="UP000005732">
    <property type="component" value="Unassembled WGS sequence"/>
</dbReference>